<keyword evidence="5 11" id="KW-1133">Transmembrane helix</keyword>
<feature type="transmembrane region" description="Helical" evidence="11">
    <location>
        <begin position="206"/>
        <end position="223"/>
    </location>
</feature>
<dbReference type="KEGG" id="nio:NITINOP_0043"/>
<gene>
    <name evidence="13" type="ORF">NITINOP_0043</name>
</gene>
<dbReference type="Gene3D" id="1.20.1530.20">
    <property type="match status" value="1"/>
</dbReference>
<evidence type="ECO:0000256" key="8">
    <source>
        <dbReference type="ARBA" id="ARBA00023136"/>
    </source>
</evidence>
<keyword evidence="2" id="KW-0813">Transport</keyword>
<dbReference type="EMBL" id="LN885086">
    <property type="protein sequence ID" value="CUQ65020.1"/>
    <property type="molecule type" value="Genomic_DNA"/>
</dbReference>
<keyword evidence="6" id="KW-0915">Sodium</keyword>
<feature type="transmembrane region" description="Helical" evidence="11">
    <location>
        <begin position="49"/>
        <end position="71"/>
    </location>
</feature>
<dbReference type="PANTHER" id="PTHR43562:SF3">
    <property type="entry name" value="SODIUM ION_PROTON EXCHANGER (EUROFUNG)"/>
    <property type="match status" value="1"/>
</dbReference>
<dbReference type="Proteomes" id="UP000066284">
    <property type="component" value="Chromosome 1"/>
</dbReference>
<keyword evidence="3" id="KW-0050">Antiport</keyword>
<evidence type="ECO:0000313" key="14">
    <source>
        <dbReference type="Proteomes" id="UP000066284"/>
    </source>
</evidence>
<name>A0A0S4KKR4_9BACT</name>
<dbReference type="AlphaFoldDB" id="A0A0S4KKR4"/>
<evidence type="ECO:0000256" key="3">
    <source>
        <dbReference type="ARBA" id="ARBA00022449"/>
    </source>
</evidence>
<dbReference type="GO" id="GO:0016020">
    <property type="term" value="C:membrane"/>
    <property type="evidence" value="ECO:0007669"/>
    <property type="project" value="UniProtKB-SubCell"/>
</dbReference>
<dbReference type="GO" id="GO:0006814">
    <property type="term" value="P:sodium ion transport"/>
    <property type="evidence" value="ECO:0007669"/>
    <property type="project" value="UniProtKB-KW"/>
</dbReference>
<keyword evidence="14" id="KW-1185">Reference proteome</keyword>
<dbReference type="InterPro" id="IPR006153">
    <property type="entry name" value="Cation/H_exchanger_TM"/>
</dbReference>
<dbReference type="RefSeq" id="WP_062481612.1">
    <property type="nucleotide sequence ID" value="NZ_LN885086.1"/>
</dbReference>
<protein>
    <submittedName>
        <fullName evidence="13">Sodium/hydrogen exchanger</fullName>
    </submittedName>
</protein>
<dbReference type="Pfam" id="PF00999">
    <property type="entry name" value="Na_H_Exchanger"/>
    <property type="match status" value="1"/>
</dbReference>
<feature type="transmembrane region" description="Helical" evidence="11">
    <location>
        <begin position="171"/>
        <end position="194"/>
    </location>
</feature>
<evidence type="ECO:0000256" key="7">
    <source>
        <dbReference type="ARBA" id="ARBA00023065"/>
    </source>
</evidence>
<keyword evidence="7" id="KW-0406">Ion transport</keyword>
<feature type="transmembrane region" description="Helical" evidence="11">
    <location>
        <begin position="270"/>
        <end position="293"/>
    </location>
</feature>
<evidence type="ECO:0000256" key="11">
    <source>
        <dbReference type="SAM" id="Phobius"/>
    </source>
</evidence>
<accession>A0A0S4KKR4</accession>
<evidence type="ECO:0000256" key="6">
    <source>
        <dbReference type="ARBA" id="ARBA00023053"/>
    </source>
</evidence>
<keyword evidence="8 11" id="KW-0472">Membrane</keyword>
<keyword evidence="4 11" id="KW-0812">Transmembrane</keyword>
<dbReference type="STRING" id="1715989.NITINOP_0043"/>
<feature type="transmembrane region" description="Helical" evidence="11">
    <location>
        <begin position="83"/>
        <end position="106"/>
    </location>
</feature>
<evidence type="ECO:0000256" key="2">
    <source>
        <dbReference type="ARBA" id="ARBA00022448"/>
    </source>
</evidence>
<feature type="region of interest" description="Disordered" evidence="10">
    <location>
        <begin position="370"/>
        <end position="400"/>
    </location>
</feature>
<dbReference type="OrthoDB" id="34089at2"/>
<evidence type="ECO:0000256" key="10">
    <source>
        <dbReference type="SAM" id="MobiDB-lite"/>
    </source>
</evidence>
<evidence type="ECO:0000256" key="4">
    <source>
        <dbReference type="ARBA" id="ARBA00022692"/>
    </source>
</evidence>
<reference evidence="14" key="1">
    <citation type="submission" date="2015-09" db="EMBL/GenBank/DDBJ databases">
        <authorList>
            <person name="Daims H."/>
        </authorList>
    </citation>
    <scope>NUCLEOTIDE SEQUENCE [LARGE SCALE GENOMIC DNA]</scope>
</reference>
<dbReference type="GO" id="GO:0015297">
    <property type="term" value="F:antiporter activity"/>
    <property type="evidence" value="ECO:0007669"/>
    <property type="project" value="UniProtKB-KW"/>
</dbReference>
<sequence length="400" mass="43192">MEVTWQVAALWIGMALVASLLSVRLGMSVALVEICVGFAAGNLLDLHSTAWIDFLAAVGSVLLTFLAGAEIDLAVLRVRWKETVGIGVTSFLAPFLGTMAYAYWVAGWSLPASQIAGIALSTTSVAVVYAVMLERGYNATALGKMILAACFITDLGTVLALGLIFARYDWWLLAFAVAMAVTLWKLPPVTAWFFAQIGPRISEPETKFILLILFGLGALATAAQSEAVLPAYLVGMALAPIFLANHTLAQRMRVIAFSLLTPFYFLKAGSLVSFQAVLASAVLIAIFLGLKMVTKFIGVWPLAHAFRFGRREATYTTLLMSTGLTFGTISALYGLSHELISRDQYAILVTAVILSAIVPTLIAERWFDPSGAPPEETFERRLSDRARGVEPEQAQLSRST</sequence>
<feature type="transmembrane region" description="Helical" evidence="11">
    <location>
        <begin position="145"/>
        <end position="165"/>
    </location>
</feature>
<feature type="compositionally biased region" description="Basic and acidic residues" evidence="10">
    <location>
        <begin position="377"/>
        <end position="390"/>
    </location>
</feature>
<keyword evidence="9" id="KW-0739">Sodium transport</keyword>
<evidence type="ECO:0000259" key="12">
    <source>
        <dbReference type="Pfam" id="PF00999"/>
    </source>
</evidence>
<evidence type="ECO:0000313" key="13">
    <source>
        <dbReference type="EMBL" id="CUQ65020.1"/>
    </source>
</evidence>
<feature type="domain" description="Cation/H+ exchanger transmembrane" evidence="12">
    <location>
        <begin position="14"/>
        <end position="361"/>
    </location>
</feature>
<feature type="transmembrane region" description="Helical" evidence="11">
    <location>
        <begin position="313"/>
        <end position="333"/>
    </location>
</feature>
<comment type="subcellular location">
    <subcellularLocation>
        <location evidence="1">Membrane</location>
        <topology evidence="1">Multi-pass membrane protein</topology>
    </subcellularLocation>
</comment>
<organism evidence="13 14">
    <name type="scientific">Candidatus Nitrospira inopinata</name>
    <dbReference type="NCBI Taxonomy" id="1715989"/>
    <lineage>
        <taxon>Bacteria</taxon>
        <taxon>Pseudomonadati</taxon>
        <taxon>Nitrospirota</taxon>
        <taxon>Nitrospiria</taxon>
        <taxon>Nitrospirales</taxon>
        <taxon>Nitrospiraceae</taxon>
        <taxon>Nitrospira</taxon>
    </lineage>
</organism>
<dbReference type="GO" id="GO:1902600">
    <property type="term" value="P:proton transmembrane transport"/>
    <property type="evidence" value="ECO:0007669"/>
    <property type="project" value="InterPro"/>
</dbReference>
<feature type="transmembrane region" description="Helical" evidence="11">
    <location>
        <begin position="345"/>
        <end position="363"/>
    </location>
</feature>
<evidence type="ECO:0000256" key="9">
    <source>
        <dbReference type="ARBA" id="ARBA00023201"/>
    </source>
</evidence>
<evidence type="ECO:0000256" key="5">
    <source>
        <dbReference type="ARBA" id="ARBA00022989"/>
    </source>
</evidence>
<dbReference type="InterPro" id="IPR038770">
    <property type="entry name" value="Na+/solute_symporter_sf"/>
</dbReference>
<feature type="transmembrane region" description="Helical" evidence="11">
    <location>
        <begin position="112"/>
        <end position="133"/>
    </location>
</feature>
<dbReference type="PANTHER" id="PTHR43562">
    <property type="entry name" value="NAPA-TYPE SODIUM/HYDROGEN ANTIPORTER"/>
    <property type="match status" value="1"/>
</dbReference>
<evidence type="ECO:0000256" key="1">
    <source>
        <dbReference type="ARBA" id="ARBA00004141"/>
    </source>
</evidence>
<proteinExistence type="predicted"/>
<feature type="transmembrane region" description="Helical" evidence="11">
    <location>
        <begin position="229"/>
        <end position="249"/>
    </location>
</feature>